<accession>A0ABS7DH71</accession>
<dbReference type="Gene3D" id="3.20.20.70">
    <property type="entry name" value="Aldolase class I"/>
    <property type="match status" value="1"/>
</dbReference>
<dbReference type="PANTHER" id="PTHR30352">
    <property type="entry name" value="PYRUVATE FORMATE-LYASE-ACTIVATING ENZYME"/>
    <property type="match status" value="1"/>
</dbReference>
<evidence type="ECO:0000256" key="4">
    <source>
        <dbReference type="ARBA" id="ARBA00014281"/>
    </source>
</evidence>
<dbReference type="PIRSF" id="PIRSF000368">
    <property type="entry name" value="NrdG"/>
    <property type="match status" value="1"/>
</dbReference>
<dbReference type="Pfam" id="PF13353">
    <property type="entry name" value="Fer4_12"/>
    <property type="match status" value="1"/>
</dbReference>
<keyword evidence="6" id="KW-0949">S-adenosyl-L-methionine</keyword>
<keyword evidence="7" id="KW-0479">Metal-binding</keyword>
<dbReference type="InterPro" id="IPR034457">
    <property type="entry name" value="Organic_radical-activating"/>
</dbReference>
<reference evidence="13 14" key="1">
    <citation type="submission" date="2021-03" db="EMBL/GenBank/DDBJ databases">
        <title>Succinivibrio sp. nov. isolated from feces of cow.</title>
        <authorList>
            <person name="Choi J.-Y."/>
        </authorList>
    </citation>
    <scope>NUCLEOTIDE SEQUENCE [LARGE SCALE GENOMIC DNA]</scope>
    <source>
        <strain evidence="13 14">AGMB01872</strain>
    </source>
</reference>
<dbReference type="InterPro" id="IPR007197">
    <property type="entry name" value="rSAM"/>
</dbReference>
<evidence type="ECO:0000313" key="14">
    <source>
        <dbReference type="Proteomes" id="UP000731465"/>
    </source>
</evidence>
<evidence type="ECO:0000256" key="6">
    <source>
        <dbReference type="ARBA" id="ARBA00022691"/>
    </source>
</evidence>
<evidence type="ECO:0000256" key="11">
    <source>
        <dbReference type="ARBA" id="ARBA00047365"/>
    </source>
</evidence>
<dbReference type="EMBL" id="JAGFNY010000024">
    <property type="protein sequence ID" value="MBW7570640.1"/>
    <property type="molecule type" value="Genomic_DNA"/>
</dbReference>
<gene>
    <name evidence="13" type="primary">nrdG</name>
    <name evidence="13" type="ORF">J5V48_07015</name>
</gene>
<comment type="caution">
    <text evidence="13">The sequence shown here is derived from an EMBL/GenBank/DDBJ whole genome shotgun (WGS) entry which is preliminary data.</text>
</comment>
<evidence type="ECO:0000256" key="3">
    <source>
        <dbReference type="ARBA" id="ARBA00009777"/>
    </source>
</evidence>
<evidence type="ECO:0000256" key="10">
    <source>
        <dbReference type="ARBA" id="ARBA00023014"/>
    </source>
</evidence>
<dbReference type="SFLD" id="SFLDS00029">
    <property type="entry name" value="Radical_SAM"/>
    <property type="match status" value="1"/>
</dbReference>
<keyword evidence="10" id="KW-0411">Iron-sulfur</keyword>
<evidence type="ECO:0000256" key="2">
    <source>
        <dbReference type="ARBA" id="ARBA00003852"/>
    </source>
</evidence>
<protein>
    <recommendedName>
        <fullName evidence="4 12">Anaerobic ribonucleoside-triphosphate reductase-activating protein</fullName>
        <ecNumber evidence="12">1.97.1.-</ecNumber>
    </recommendedName>
</protein>
<dbReference type="Proteomes" id="UP000731465">
    <property type="component" value="Unassembled WGS sequence"/>
</dbReference>
<evidence type="ECO:0000256" key="9">
    <source>
        <dbReference type="ARBA" id="ARBA00023004"/>
    </source>
</evidence>
<evidence type="ECO:0000256" key="12">
    <source>
        <dbReference type="PIRNR" id="PIRNR000368"/>
    </source>
</evidence>
<comment type="cofactor">
    <cofactor evidence="1">
        <name>[4Fe-4S] cluster</name>
        <dbReference type="ChEBI" id="CHEBI:49883"/>
    </cofactor>
</comment>
<comment type="catalytic activity">
    <reaction evidence="11">
        <text>glycyl-[protein] + reduced [flavodoxin] + S-adenosyl-L-methionine = glycin-2-yl radical-[protein] + semiquinone [flavodoxin] + 5'-deoxyadenosine + L-methionine + H(+)</text>
        <dbReference type="Rhea" id="RHEA:61976"/>
        <dbReference type="Rhea" id="RHEA-COMP:10622"/>
        <dbReference type="Rhea" id="RHEA-COMP:14480"/>
        <dbReference type="Rhea" id="RHEA-COMP:15993"/>
        <dbReference type="Rhea" id="RHEA-COMP:15994"/>
        <dbReference type="ChEBI" id="CHEBI:15378"/>
        <dbReference type="ChEBI" id="CHEBI:17319"/>
        <dbReference type="ChEBI" id="CHEBI:29947"/>
        <dbReference type="ChEBI" id="CHEBI:32722"/>
        <dbReference type="ChEBI" id="CHEBI:57618"/>
        <dbReference type="ChEBI" id="CHEBI:57844"/>
        <dbReference type="ChEBI" id="CHEBI:59789"/>
        <dbReference type="ChEBI" id="CHEBI:140311"/>
    </reaction>
</comment>
<dbReference type="NCBIfam" id="TIGR02491">
    <property type="entry name" value="NrdG"/>
    <property type="match status" value="1"/>
</dbReference>
<keyword evidence="9" id="KW-0408">Iron</keyword>
<comment type="function">
    <text evidence="2 12">Activation of anaerobic ribonucleoside-triphosphate reductase under anaerobic conditions by generation of an organic free radical, using S-adenosylmethionine and reduced flavodoxin as cosubstrates to produce 5'-deoxy-adenosine.</text>
</comment>
<dbReference type="EC" id="1.97.1.-" evidence="12"/>
<dbReference type="PROSITE" id="PS01087">
    <property type="entry name" value="RADICAL_ACTIVATING"/>
    <property type="match status" value="1"/>
</dbReference>
<organism evidence="13 14">
    <name type="scientific">Succinivibrio faecicola</name>
    <dbReference type="NCBI Taxonomy" id="2820300"/>
    <lineage>
        <taxon>Bacteria</taxon>
        <taxon>Pseudomonadati</taxon>
        <taxon>Pseudomonadota</taxon>
        <taxon>Gammaproteobacteria</taxon>
        <taxon>Aeromonadales</taxon>
        <taxon>Succinivibrionaceae</taxon>
        <taxon>Succinivibrio</taxon>
    </lineage>
</organism>
<keyword evidence="8 12" id="KW-0560">Oxidoreductase</keyword>
<dbReference type="PANTHER" id="PTHR30352:SF2">
    <property type="entry name" value="ANAEROBIC RIBONUCLEOSIDE-TRIPHOSPHATE REDUCTASE-ACTIVATING PROTEIN"/>
    <property type="match status" value="1"/>
</dbReference>
<dbReference type="RefSeq" id="WP_219937864.1">
    <property type="nucleotide sequence ID" value="NZ_JAGFNY010000024.1"/>
</dbReference>
<evidence type="ECO:0000313" key="13">
    <source>
        <dbReference type="EMBL" id="MBW7570640.1"/>
    </source>
</evidence>
<evidence type="ECO:0000256" key="7">
    <source>
        <dbReference type="ARBA" id="ARBA00022723"/>
    </source>
</evidence>
<name>A0ABS7DH71_9GAMM</name>
<dbReference type="SFLD" id="SFLDG01066">
    <property type="entry name" value="organic_radical-activating_enz"/>
    <property type="match status" value="1"/>
</dbReference>
<dbReference type="InterPro" id="IPR012837">
    <property type="entry name" value="NrdG"/>
</dbReference>
<comment type="similarity">
    <text evidence="3 12">Belongs to the organic radical-activating enzymes family.</text>
</comment>
<dbReference type="CDD" id="cd01335">
    <property type="entry name" value="Radical_SAM"/>
    <property type="match status" value="1"/>
</dbReference>
<proteinExistence type="inferred from homology"/>
<sequence length="176" mass="19465">MDSVSLNLLDNTTIRIAGAVKESIVDGPGIRYVVFTQGCPFHCKGCHNVQAQSLTGGVDVKLRVLYDEIKENPLVKGVTFSGGEPFIQSTPLSVFADILKSEGYNLWSYTGFLYEKLSSDPIYKRLLEKLDVLVDGPFVLAKKSLELDFRGSSNQRIIDVQKSLKSNKAVLMEGFK</sequence>
<dbReference type="SUPFAM" id="SSF102114">
    <property type="entry name" value="Radical SAM enzymes"/>
    <property type="match status" value="1"/>
</dbReference>
<dbReference type="SFLD" id="SFLDG01063">
    <property type="entry name" value="activating_enzymes__group_1"/>
    <property type="match status" value="1"/>
</dbReference>
<evidence type="ECO:0000256" key="5">
    <source>
        <dbReference type="ARBA" id="ARBA00022485"/>
    </source>
</evidence>
<evidence type="ECO:0000256" key="8">
    <source>
        <dbReference type="ARBA" id="ARBA00023002"/>
    </source>
</evidence>
<evidence type="ECO:0000256" key="1">
    <source>
        <dbReference type="ARBA" id="ARBA00001966"/>
    </source>
</evidence>
<dbReference type="SFLD" id="SFLDF00299">
    <property type="entry name" value="anaerobic_ribonucleoside-triph"/>
    <property type="match status" value="1"/>
</dbReference>
<dbReference type="InterPro" id="IPR013785">
    <property type="entry name" value="Aldolase_TIM"/>
</dbReference>
<keyword evidence="5" id="KW-0004">4Fe-4S</keyword>
<dbReference type="InterPro" id="IPR001989">
    <property type="entry name" value="Radical_activat_CS"/>
</dbReference>
<dbReference type="InterPro" id="IPR058240">
    <property type="entry name" value="rSAM_sf"/>
</dbReference>
<keyword evidence="14" id="KW-1185">Reference proteome</keyword>